<keyword evidence="2" id="KW-0378">Hydrolase</keyword>
<dbReference type="Proteomes" id="UP000029224">
    <property type="component" value="Unassembled WGS sequence"/>
</dbReference>
<dbReference type="Pfam" id="PF12462">
    <property type="entry name" value="Helicase_IV_N"/>
    <property type="match status" value="1"/>
</dbReference>
<dbReference type="GO" id="GO:0004386">
    <property type="term" value="F:helicase activity"/>
    <property type="evidence" value="ECO:0007669"/>
    <property type="project" value="UniProtKB-KW"/>
</dbReference>
<name>A0A090SWW2_9VIBR</name>
<gene>
    <name evidence="2" type="ORF">JCM19240_5691</name>
</gene>
<proteinExistence type="predicted"/>
<keyword evidence="3" id="KW-1185">Reference proteome</keyword>
<keyword evidence="2" id="KW-0067">ATP-binding</keyword>
<dbReference type="EMBL" id="BBMT01000001">
    <property type="protein sequence ID" value="GAL32260.1"/>
    <property type="molecule type" value="Genomic_DNA"/>
</dbReference>
<keyword evidence="2" id="KW-0547">Nucleotide-binding</keyword>
<reference evidence="2 3" key="2">
    <citation type="submission" date="2014-09" db="EMBL/GenBank/DDBJ databases">
        <authorList>
            <consortium name="NBRP consortium"/>
            <person name="Sawabe T."/>
            <person name="Meirelles P."/>
            <person name="Nakanishi M."/>
            <person name="Sayaka M."/>
            <person name="Hattori M."/>
            <person name="Ohkuma M."/>
        </authorList>
    </citation>
    <scope>NUCLEOTIDE SEQUENCE [LARGE SCALE GENOMIC DNA]</scope>
    <source>
        <strain evidence="2 3">JCM 19240</strain>
    </source>
</reference>
<organism evidence="2 3">
    <name type="scientific">Vibrio maritimus</name>
    <dbReference type="NCBI Taxonomy" id="990268"/>
    <lineage>
        <taxon>Bacteria</taxon>
        <taxon>Pseudomonadati</taxon>
        <taxon>Pseudomonadota</taxon>
        <taxon>Gammaproteobacteria</taxon>
        <taxon>Vibrionales</taxon>
        <taxon>Vibrionaceae</taxon>
        <taxon>Vibrio</taxon>
    </lineage>
</organism>
<evidence type="ECO:0000313" key="3">
    <source>
        <dbReference type="Proteomes" id="UP000029224"/>
    </source>
</evidence>
<reference evidence="2 3" key="1">
    <citation type="submission" date="2014-09" db="EMBL/GenBank/DDBJ databases">
        <title>Vibrio maritimus JCM 19240. (C210) whole genome shotgun sequence.</title>
        <authorList>
            <person name="Sawabe T."/>
            <person name="Meirelles P."/>
            <person name="Nakanishi M."/>
            <person name="Sayaka M."/>
            <person name="Hattori M."/>
            <person name="Ohkuma M."/>
        </authorList>
    </citation>
    <scope>NUCLEOTIDE SEQUENCE [LARGE SCALE GENOMIC DNA]</scope>
    <source>
        <strain evidence="2 3">JCM 19240</strain>
    </source>
</reference>
<evidence type="ECO:0000313" key="2">
    <source>
        <dbReference type="EMBL" id="GAL32260.1"/>
    </source>
</evidence>
<dbReference type="InterPro" id="IPR022161">
    <property type="entry name" value="Helicase_IV_N"/>
</dbReference>
<keyword evidence="2" id="KW-0347">Helicase</keyword>
<protein>
    <submittedName>
        <fullName evidence="2">DNA helicase IV</fullName>
    </submittedName>
</protein>
<dbReference type="AlphaFoldDB" id="A0A090SWW2"/>
<feature type="domain" description="DNA helicase IV N-terminal" evidence="1">
    <location>
        <begin position="1"/>
        <end position="85"/>
    </location>
</feature>
<accession>A0A090SWW2</accession>
<sequence>MPWQEAQYFAKQAVTVYQNWHREQSAMLKTYLPKWEQELARLRTLPQFLPHSMMTGWVDGVNSQFLEMNMSISEAMRTMPNRIQKLLPC</sequence>
<comment type="caution">
    <text evidence="2">The sequence shown here is derived from an EMBL/GenBank/DDBJ whole genome shotgun (WGS) entry which is preliminary data.</text>
</comment>
<evidence type="ECO:0000259" key="1">
    <source>
        <dbReference type="Pfam" id="PF12462"/>
    </source>
</evidence>